<proteinExistence type="predicted"/>
<keyword evidence="2" id="KW-1185">Reference proteome</keyword>
<sequence>MKRFMHYGYTETTECDKGQDRSEDFSLLVYRPSFPPIYLVFIFEVYRPSSIYMPLFNREHGEGVVEVLPPSYCARHPRGHYCSFRLLKNQLSHDWTHSSGDTILVLLYYATRALRFVDVSGAVGFYIEGFRNVNAHHKLGLCSTHLCMRFSS</sequence>
<name>A0A9P8AN45_9AGAR</name>
<organism evidence="1 2">
    <name type="scientific">Guyanagaster necrorhizus</name>
    <dbReference type="NCBI Taxonomy" id="856835"/>
    <lineage>
        <taxon>Eukaryota</taxon>
        <taxon>Fungi</taxon>
        <taxon>Dikarya</taxon>
        <taxon>Basidiomycota</taxon>
        <taxon>Agaricomycotina</taxon>
        <taxon>Agaricomycetes</taxon>
        <taxon>Agaricomycetidae</taxon>
        <taxon>Agaricales</taxon>
        <taxon>Marasmiineae</taxon>
        <taxon>Physalacriaceae</taxon>
        <taxon>Guyanagaster</taxon>
    </lineage>
</organism>
<dbReference type="GeneID" id="66103438"/>
<dbReference type="EMBL" id="MU250560">
    <property type="protein sequence ID" value="KAG7441439.1"/>
    <property type="molecule type" value="Genomic_DNA"/>
</dbReference>
<evidence type="ECO:0000313" key="2">
    <source>
        <dbReference type="Proteomes" id="UP000812287"/>
    </source>
</evidence>
<dbReference type="AlphaFoldDB" id="A0A9P8AN45"/>
<dbReference type="RefSeq" id="XP_043034939.1">
    <property type="nucleotide sequence ID" value="XM_043181142.1"/>
</dbReference>
<dbReference type="Proteomes" id="UP000812287">
    <property type="component" value="Unassembled WGS sequence"/>
</dbReference>
<protein>
    <submittedName>
        <fullName evidence="1">Uncharacterized protein</fullName>
    </submittedName>
</protein>
<accession>A0A9P8AN45</accession>
<reference evidence="1" key="1">
    <citation type="submission" date="2020-11" db="EMBL/GenBank/DDBJ databases">
        <title>Adaptations for nitrogen fixation in a non-lichenized fungal sporocarp promotes dispersal by wood-feeding termites.</title>
        <authorList>
            <consortium name="DOE Joint Genome Institute"/>
            <person name="Koch R.A."/>
            <person name="Yoon G."/>
            <person name="Arayal U."/>
            <person name="Lail K."/>
            <person name="Amirebrahimi M."/>
            <person name="Labutti K."/>
            <person name="Lipzen A."/>
            <person name="Riley R."/>
            <person name="Barry K."/>
            <person name="Henrissat B."/>
            <person name="Grigoriev I.V."/>
            <person name="Herr J.R."/>
            <person name="Aime M.C."/>
        </authorList>
    </citation>
    <scope>NUCLEOTIDE SEQUENCE</scope>
    <source>
        <strain evidence="1">MCA 3950</strain>
    </source>
</reference>
<comment type="caution">
    <text evidence="1">The sequence shown here is derived from an EMBL/GenBank/DDBJ whole genome shotgun (WGS) entry which is preliminary data.</text>
</comment>
<evidence type="ECO:0000313" key="1">
    <source>
        <dbReference type="EMBL" id="KAG7441439.1"/>
    </source>
</evidence>
<gene>
    <name evidence="1" type="ORF">BT62DRAFT_488780</name>
</gene>